<reference evidence="1 2" key="1">
    <citation type="submission" date="2018-06" db="EMBL/GenBank/DDBJ databases">
        <authorList>
            <consortium name="Pathogen Informatics"/>
            <person name="Doyle S."/>
        </authorList>
    </citation>
    <scope>NUCLEOTIDE SEQUENCE [LARGE SCALE GENOMIC DNA]</scope>
    <source>
        <strain evidence="1 2">NCTC6385</strain>
    </source>
</reference>
<sequence>MTPQLTWTREADTLVLAGELDQDVLAPLWDARVEAMNGVYPYRPEPDLQGRYGGTGAAGAPCEPGKKAGQCRVAVWR</sequence>
<gene>
    <name evidence="1" type="primary">mlaB</name>
    <name evidence="1" type="ORF">NCTC6385_00603</name>
</gene>
<evidence type="ECO:0000313" key="2">
    <source>
        <dbReference type="Proteomes" id="UP000254463"/>
    </source>
</evidence>
<dbReference type="Proteomes" id="UP000254463">
    <property type="component" value="Unassembled WGS sequence"/>
</dbReference>
<dbReference type="AlphaFoldDB" id="A0A7D8IHS6"/>
<protein>
    <submittedName>
        <fullName evidence="1">Sulfate transporter</fullName>
    </submittedName>
</protein>
<evidence type="ECO:0000313" key="1">
    <source>
        <dbReference type="EMBL" id="SUF93755.1"/>
    </source>
</evidence>
<name>A0A7D8IHS6_SALER</name>
<accession>A0A7D8IHS6</accession>
<dbReference type="EMBL" id="UGWV01000002">
    <property type="protein sequence ID" value="SUF93755.1"/>
    <property type="molecule type" value="Genomic_DNA"/>
</dbReference>
<organism evidence="1 2">
    <name type="scientific">Salmonella enterica</name>
    <name type="common">Salmonella choleraesuis</name>
    <dbReference type="NCBI Taxonomy" id="28901"/>
    <lineage>
        <taxon>Bacteria</taxon>
        <taxon>Pseudomonadati</taxon>
        <taxon>Pseudomonadota</taxon>
        <taxon>Gammaproteobacteria</taxon>
        <taxon>Enterobacterales</taxon>
        <taxon>Enterobacteriaceae</taxon>
        <taxon>Salmonella</taxon>
    </lineage>
</organism>
<proteinExistence type="predicted"/>